<sequence length="96" mass="10990">MASHAREQRPMRPCMQAYRVWARLPCAVDTGSWSHAGWSWAGLRRSVVLPTTLLLAFSPSCLLPPARDARVFVRWRVRGTHTRLLMVSAQFMPSQR</sequence>
<organism evidence="1 2">
    <name type="scientific">Laetiporus sulphureus 93-53</name>
    <dbReference type="NCBI Taxonomy" id="1314785"/>
    <lineage>
        <taxon>Eukaryota</taxon>
        <taxon>Fungi</taxon>
        <taxon>Dikarya</taxon>
        <taxon>Basidiomycota</taxon>
        <taxon>Agaricomycotina</taxon>
        <taxon>Agaricomycetes</taxon>
        <taxon>Polyporales</taxon>
        <taxon>Laetiporus</taxon>
    </lineage>
</organism>
<dbReference type="Proteomes" id="UP000076871">
    <property type="component" value="Unassembled WGS sequence"/>
</dbReference>
<dbReference type="AlphaFoldDB" id="A0A165ARD6"/>
<proteinExistence type="predicted"/>
<protein>
    <submittedName>
        <fullName evidence="1">Uncharacterized protein</fullName>
    </submittedName>
</protein>
<dbReference type="InParanoid" id="A0A165ARD6"/>
<dbReference type="EMBL" id="KV427813">
    <property type="protein sequence ID" value="KZS99515.1"/>
    <property type="molecule type" value="Genomic_DNA"/>
</dbReference>
<dbReference type="RefSeq" id="XP_040757256.1">
    <property type="nucleotide sequence ID" value="XM_040901489.1"/>
</dbReference>
<name>A0A165ARD6_9APHY</name>
<keyword evidence="2" id="KW-1185">Reference proteome</keyword>
<accession>A0A165ARD6</accession>
<evidence type="ECO:0000313" key="2">
    <source>
        <dbReference type="Proteomes" id="UP000076871"/>
    </source>
</evidence>
<dbReference type="GeneID" id="63818521"/>
<gene>
    <name evidence="1" type="ORF">LAESUDRAFT_183638</name>
</gene>
<evidence type="ECO:0000313" key="1">
    <source>
        <dbReference type="EMBL" id="KZS99515.1"/>
    </source>
</evidence>
<reference evidence="1 2" key="1">
    <citation type="journal article" date="2016" name="Mol. Biol. Evol.">
        <title>Comparative Genomics of Early-Diverging Mushroom-Forming Fungi Provides Insights into the Origins of Lignocellulose Decay Capabilities.</title>
        <authorList>
            <person name="Nagy L.G."/>
            <person name="Riley R."/>
            <person name="Tritt A."/>
            <person name="Adam C."/>
            <person name="Daum C."/>
            <person name="Floudas D."/>
            <person name="Sun H."/>
            <person name="Yadav J.S."/>
            <person name="Pangilinan J."/>
            <person name="Larsson K.H."/>
            <person name="Matsuura K."/>
            <person name="Barry K."/>
            <person name="Labutti K."/>
            <person name="Kuo R."/>
            <person name="Ohm R.A."/>
            <person name="Bhattacharya S.S."/>
            <person name="Shirouzu T."/>
            <person name="Yoshinaga Y."/>
            <person name="Martin F.M."/>
            <person name="Grigoriev I.V."/>
            <person name="Hibbett D.S."/>
        </authorList>
    </citation>
    <scope>NUCLEOTIDE SEQUENCE [LARGE SCALE GENOMIC DNA]</scope>
    <source>
        <strain evidence="1 2">93-53</strain>
    </source>
</reference>